<protein>
    <submittedName>
        <fullName evidence="1">Uncharacterized protein</fullName>
    </submittedName>
</protein>
<evidence type="ECO:0000313" key="1">
    <source>
        <dbReference type="EMBL" id="QCL93493.1"/>
    </source>
</evidence>
<reference evidence="1 2" key="1">
    <citation type="submission" date="2019-04" db="EMBL/GenBank/DDBJ databases">
        <title>Complete genome sequence of Agrobacterium tumefaciens CFBP7129.</title>
        <authorList>
            <person name="Haryono M."/>
            <person name="Lin Y.-C."/>
            <person name="Lai E.-M."/>
            <person name="Kuo C.-H."/>
        </authorList>
    </citation>
    <scope>NUCLEOTIDE SEQUENCE [LARGE SCALE GENOMIC DNA]</scope>
    <source>
        <strain evidence="1 2">CFBP7129</strain>
    </source>
</reference>
<evidence type="ECO:0000313" key="2">
    <source>
        <dbReference type="Proteomes" id="UP000298649"/>
    </source>
</evidence>
<dbReference type="OrthoDB" id="8289148at2"/>
<sequence length="61" mass="6593">MIASCVCYESAPRFHGVGGGASSDMHNVTEWQNAGKRQLRDAAFAGFESHVCVAFRNISAF</sequence>
<organism evidence="1 2">
    <name type="scientific">Agrobacterium tumefaciens</name>
    <dbReference type="NCBI Taxonomy" id="358"/>
    <lineage>
        <taxon>Bacteria</taxon>
        <taxon>Pseudomonadati</taxon>
        <taxon>Pseudomonadota</taxon>
        <taxon>Alphaproteobacteria</taxon>
        <taxon>Hyphomicrobiales</taxon>
        <taxon>Rhizobiaceae</taxon>
        <taxon>Rhizobium/Agrobacterium group</taxon>
        <taxon>Agrobacterium</taxon>
        <taxon>Agrobacterium tumefaciens complex</taxon>
    </lineage>
</organism>
<dbReference type="AlphaFoldDB" id="A0A4D7YV62"/>
<dbReference type="EMBL" id="CP039922">
    <property type="protein sequence ID" value="QCL93493.1"/>
    <property type="molecule type" value="Genomic_DNA"/>
</dbReference>
<accession>A0A4D7YV62</accession>
<gene>
    <name evidence="1" type="ORF">CFBP7129_04340</name>
</gene>
<proteinExistence type="predicted"/>
<name>A0A4D7YV62_AGRTU</name>
<dbReference type="Proteomes" id="UP000298649">
    <property type="component" value="Chromosome circular"/>
</dbReference>